<comment type="caution">
    <text evidence="2">The sequence shown here is derived from an EMBL/GenBank/DDBJ whole genome shotgun (WGS) entry which is preliminary data.</text>
</comment>
<organism evidence="2 3">
    <name type="scientific">Niastella vici</name>
    <dbReference type="NCBI Taxonomy" id="1703345"/>
    <lineage>
        <taxon>Bacteria</taxon>
        <taxon>Pseudomonadati</taxon>
        <taxon>Bacteroidota</taxon>
        <taxon>Chitinophagia</taxon>
        <taxon>Chitinophagales</taxon>
        <taxon>Chitinophagaceae</taxon>
        <taxon>Niastella</taxon>
    </lineage>
</organism>
<dbReference type="Pfam" id="PF11827">
    <property type="entry name" value="DUF3347"/>
    <property type="match status" value="1"/>
</dbReference>
<dbReference type="AlphaFoldDB" id="A0A1V9G643"/>
<dbReference type="Proteomes" id="UP000192796">
    <property type="component" value="Unassembled WGS sequence"/>
</dbReference>
<dbReference type="STRING" id="1703345.A3860_39965"/>
<gene>
    <name evidence="2" type="ORF">A3860_39965</name>
</gene>
<feature type="domain" description="DUF3347" evidence="1">
    <location>
        <begin position="3"/>
        <end position="45"/>
    </location>
</feature>
<dbReference type="InterPro" id="IPR021782">
    <property type="entry name" value="DUF3347"/>
</dbReference>
<evidence type="ECO:0000259" key="1">
    <source>
        <dbReference type="Pfam" id="PF11827"/>
    </source>
</evidence>
<sequence length="87" mass="10019">MPLQEKLAFDAKHISETKEIDHQREHFQSFSNNFYKLAKAVKLSDQPVYQAYCPMKKAFWLSSEAAIKNPYFGAQMLTCGKVSDTIK</sequence>
<reference evidence="2 3" key="1">
    <citation type="submission" date="2016-03" db="EMBL/GenBank/DDBJ databases">
        <title>Niastella vici sp. nov., isolated from farmland soil.</title>
        <authorList>
            <person name="Chen L."/>
            <person name="Wang D."/>
            <person name="Yang S."/>
            <person name="Wang G."/>
        </authorList>
    </citation>
    <scope>NUCLEOTIDE SEQUENCE [LARGE SCALE GENOMIC DNA]</scope>
    <source>
        <strain evidence="2 3">DJ57</strain>
    </source>
</reference>
<evidence type="ECO:0000313" key="3">
    <source>
        <dbReference type="Proteomes" id="UP000192796"/>
    </source>
</evidence>
<dbReference type="RefSeq" id="WP_081145552.1">
    <property type="nucleotide sequence ID" value="NZ_LVYD01000004.1"/>
</dbReference>
<keyword evidence="3" id="KW-1185">Reference proteome</keyword>
<accession>A0A1V9G643</accession>
<name>A0A1V9G643_9BACT</name>
<proteinExistence type="predicted"/>
<protein>
    <recommendedName>
        <fullName evidence="1">DUF3347 domain-containing protein</fullName>
    </recommendedName>
</protein>
<dbReference type="OrthoDB" id="5513217at2"/>
<evidence type="ECO:0000313" key="2">
    <source>
        <dbReference type="EMBL" id="OQP66101.1"/>
    </source>
</evidence>
<dbReference type="EMBL" id="LVYD01000004">
    <property type="protein sequence ID" value="OQP66101.1"/>
    <property type="molecule type" value="Genomic_DNA"/>
</dbReference>